<dbReference type="EMBL" id="CADIKF010000077">
    <property type="protein sequence ID" value="CAB3771162.1"/>
    <property type="molecule type" value="Genomic_DNA"/>
</dbReference>
<sequence length="69" mass="7459">MNVLPGHRILHHPAVIGIAIYLAEVLTRTDDSVTGAILVIAAMSVSRLIIWLRSLFARGARSRGGLARN</sequence>
<protein>
    <submittedName>
        <fullName evidence="2">Uncharacterized protein</fullName>
    </submittedName>
</protein>
<proteinExistence type="predicted"/>
<keyword evidence="1" id="KW-1133">Transmembrane helix</keyword>
<feature type="transmembrane region" description="Helical" evidence="1">
    <location>
        <begin position="33"/>
        <end position="52"/>
    </location>
</feature>
<evidence type="ECO:0000313" key="2">
    <source>
        <dbReference type="EMBL" id="CAB3771162.1"/>
    </source>
</evidence>
<evidence type="ECO:0000256" key="1">
    <source>
        <dbReference type="SAM" id="Phobius"/>
    </source>
</evidence>
<organism evidence="2 3">
    <name type="scientific">Paraburkholderia solisilvae</name>
    <dbReference type="NCBI Taxonomy" id="624376"/>
    <lineage>
        <taxon>Bacteria</taxon>
        <taxon>Pseudomonadati</taxon>
        <taxon>Pseudomonadota</taxon>
        <taxon>Betaproteobacteria</taxon>
        <taxon>Burkholderiales</taxon>
        <taxon>Burkholderiaceae</taxon>
        <taxon>Paraburkholderia</taxon>
    </lineage>
</organism>
<dbReference type="RefSeq" id="WP_175115094.1">
    <property type="nucleotide sequence ID" value="NZ_CADIKF010000077.1"/>
</dbReference>
<reference evidence="2 3" key="1">
    <citation type="submission" date="2020-04" db="EMBL/GenBank/DDBJ databases">
        <authorList>
            <person name="De Canck E."/>
        </authorList>
    </citation>
    <scope>NUCLEOTIDE SEQUENCE [LARGE SCALE GENOMIC DNA]</scope>
    <source>
        <strain evidence="2 3">LMG 29739</strain>
    </source>
</reference>
<keyword evidence="1" id="KW-0812">Transmembrane</keyword>
<evidence type="ECO:0000313" key="3">
    <source>
        <dbReference type="Proteomes" id="UP000494329"/>
    </source>
</evidence>
<name>A0A6J5F0S9_9BURK</name>
<dbReference type="AlphaFoldDB" id="A0A6J5F0S9"/>
<keyword evidence="3" id="KW-1185">Reference proteome</keyword>
<dbReference type="Proteomes" id="UP000494329">
    <property type="component" value="Unassembled WGS sequence"/>
</dbReference>
<keyword evidence="1" id="KW-0472">Membrane</keyword>
<accession>A0A6J5F0S9</accession>
<gene>
    <name evidence="2" type="ORF">LMG29739_05972</name>
</gene>